<dbReference type="RefSeq" id="WP_047215352.1">
    <property type="nucleotide sequence ID" value="NZ_CP011568.3"/>
</dbReference>
<feature type="domain" description="HTH iclR-type" evidence="4">
    <location>
        <begin position="15"/>
        <end position="77"/>
    </location>
</feature>
<dbReference type="InterPro" id="IPR036390">
    <property type="entry name" value="WH_DNA-bd_sf"/>
</dbReference>
<evidence type="ECO:0000256" key="1">
    <source>
        <dbReference type="ARBA" id="ARBA00023015"/>
    </source>
</evidence>
<evidence type="ECO:0000259" key="4">
    <source>
        <dbReference type="PROSITE" id="PS51077"/>
    </source>
</evidence>
<dbReference type="PROSITE" id="PS51078">
    <property type="entry name" value="ICLR_ED"/>
    <property type="match status" value="1"/>
</dbReference>
<dbReference type="Gene3D" id="1.10.10.10">
    <property type="entry name" value="Winged helix-like DNA-binding domain superfamily/Winged helix DNA-binding domain"/>
    <property type="match status" value="1"/>
</dbReference>
<protein>
    <submittedName>
        <fullName evidence="6">IclR family transcriptional regulator</fullName>
    </submittedName>
</protein>
<evidence type="ECO:0000256" key="2">
    <source>
        <dbReference type="ARBA" id="ARBA00023125"/>
    </source>
</evidence>
<dbReference type="SMART" id="SM00346">
    <property type="entry name" value="HTH_ICLR"/>
    <property type="match status" value="1"/>
</dbReference>
<gene>
    <name evidence="6" type="ORF">ABW99_15725</name>
</gene>
<organism evidence="6 7">
    <name type="scientific">Pandoraea thiooxydans</name>
    <dbReference type="NCBI Taxonomy" id="445709"/>
    <lineage>
        <taxon>Bacteria</taxon>
        <taxon>Pseudomonadati</taxon>
        <taxon>Pseudomonadota</taxon>
        <taxon>Betaproteobacteria</taxon>
        <taxon>Burkholderiales</taxon>
        <taxon>Burkholderiaceae</taxon>
        <taxon>Pandoraea</taxon>
    </lineage>
</organism>
<dbReference type="OrthoDB" id="5401369at2"/>
<dbReference type="SUPFAM" id="SSF46785">
    <property type="entry name" value="Winged helix' DNA-binding domain"/>
    <property type="match status" value="1"/>
</dbReference>
<dbReference type="EMBL" id="CP011568">
    <property type="protein sequence ID" value="AKJ69443.1"/>
    <property type="molecule type" value="Genomic_DNA"/>
</dbReference>
<dbReference type="PATRIC" id="fig|445709.3.peg.3327"/>
<dbReference type="InterPro" id="IPR014757">
    <property type="entry name" value="Tscrpt_reg_IclR_C"/>
</dbReference>
<dbReference type="AlphaFoldDB" id="A0A0G3EQW7"/>
<keyword evidence="2" id="KW-0238">DNA-binding</keyword>
<dbReference type="SUPFAM" id="SSF55781">
    <property type="entry name" value="GAF domain-like"/>
    <property type="match status" value="1"/>
</dbReference>
<dbReference type="PANTHER" id="PTHR30136">
    <property type="entry name" value="HELIX-TURN-HELIX TRANSCRIPTIONAL REGULATOR, ICLR FAMILY"/>
    <property type="match status" value="1"/>
</dbReference>
<dbReference type="GO" id="GO:0003677">
    <property type="term" value="F:DNA binding"/>
    <property type="evidence" value="ECO:0007669"/>
    <property type="project" value="UniProtKB-KW"/>
</dbReference>
<proteinExistence type="predicted"/>
<keyword evidence="7" id="KW-1185">Reference proteome</keyword>
<dbReference type="Proteomes" id="UP000036700">
    <property type="component" value="Chromosome"/>
</dbReference>
<dbReference type="InterPro" id="IPR005471">
    <property type="entry name" value="Tscrpt_reg_IclR_N"/>
</dbReference>
<dbReference type="InterPro" id="IPR036388">
    <property type="entry name" value="WH-like_DNA-bd_sf"/>
</dbReference>
<evidence type="ECO:0000256" key="3">
    <source>
        <dbReference type="ARBA" id="ARBA00023163"/>
    </source>
</evidence>
<sequence length="264" mass="28914">MPSTFIEKPGRSPVNRSLERGIEILRAFRPGSEVLGNGELAERTGLSRSTVTRLTQTLVAAGYLQSDRAARAFRLAPAVLSLAHAMKSGSSLLKIAAPMMRALAESQRINVGLAAPDRDEMVYLESIRYSRRVALRNVVSGQRVPMELTSLGRAYLATLPESERKTLFAFFKRKRGTQWPQIALAIKASIQQVAIRRYCAVSWQPEVVAVATPLRAFGATYALNVSTSSGEAPQLVAEHLAPHLLSLLREIQHAVELEQSGDVL</sequence>
<dbReference type="Pfam" id="PF09339">
    <property type="entry name" value="HTH_IclR"/>
    <property type="match status" value="1"/>
</dbReference>
<evidence type="ECO:0000313" key="7">
    <source>
        <dbReference type="Proteomes" id="UP000036700"/>
    </source>
</evidence>
<dbReference type="STRING" id="445709.ABW99_15725"/>
<dbReference type="PANTHER" id="PTHR30136:SF33">
    <property type="entry name" value="TRANSCRIPTIONAL REGULATORY PROTEIN"/>
    <property type="match status" value="1"/>
</dbReference>
<keyword evidence="1" id="KW-0805">Transcription regulation</keyword>
<dbReference type="Pfam" id="PF01614">
    <property type="entry name" value="IclR_C"/>
    <property type="match status" value="1"/>
</dbReference>
<keyword evidence="3" id="KW-0804">Transcription</keyword>
<dbReference type="GO" id="GO:0045892">
    <property type="term" value="P:negative regulation of DNA-templated transcription"/>
    <property type="evidence" value="ECO:0007669"/>
    <property type="project" value="TreeGrafter"/>
</dbReference>
<feature type="domain" description="IclR-ED" evidence="5">
    <location>
        <begin position="78"/>
        <end position="257"/>
    </location>
</feature>
<dbReference type="InterPro" id="IPR029016">
    <property type="entry name" value="GAF-like_dom_sf"/>
</dbReference>
<dbReference type="KEGG" id="ptx:ABW99_15725"/>
<reference evidence="7" key="1">
    <citation type="submission" date="2015-06" db="EMBL/GenBank/DDBJ databases">
        <authorList>
            <person name="Lim Y.L."/>
            <person name="Ee R."/>
            <person name="Yong D."/>
            <person name="How K.Y."/>
            <person name="Yin W.F."/>
            <person name="Chan K.G."/>
        </authorList>
    </citation>
    <scope>NUCLEOTIDE SEQUENCE [LARGE SCALE GENOMIC DNA]</scope>
    <source>
        <strain evidence="7">DSM 25325</strain>
    </source>
</reference>
<evidence type="ECO:0000313" key="6">
    <source>
        <dbReference type="EMBL" id="AKJ69443.1"/>
    </source>
</evidence>
<dbReference type="PROSITE" id="PS51077">
    <property type="entry name" value="HTH_ICLR"/>
    <property type="match status" value="1"/>
</dbReference>
<accession>A0A0G3EQW7</accession>
<evidence type="ECO:0000259" key="5">
    <source>
        <dbReference type="PROSITE" id="PS51078"/>
    </source>
</evidence>
<name>A0A0G3EQW7_9BURK</name>
<dbReference type="InterPro" id="IPR050707">
    <property type="entry name" value="HTH_MetabolicPath_Reg"/>
</dbReference>
<dbReference type="GO" id="GO:0003700">
    <property type="term" value="F:DNA-binding transcription factor activity"/>
    <property type="evidence" value="ECO:0007669"/>
    <property type="project" value="TreeGrafter"/>
</dbReference>
<dbReference type="Gene3D" id="3.30.450.40">
    <property type="match status" value="1"/>
</dbReference>